<proteinExistence type="predicted"/>
<organism evidence="2 3">
    <name type="scientific">Rhodotorula diobovata</name>
    <dbReference type="NCBI Taxonomy" id="5288"/>
    <lineage>
        <taxon>Eukaryota</taxon>
        <taxon>Fungi</taxon>
        <taxon>Dikarya</taxon>
        <taxon>Basidiomycota</taxon>
        <taxon>Pucciniomycotina</taxon>
        <taxon>Microbotryomycetes</taxon>
        <taxon>Sporidiobolales</taxon>
        <taxon>Sporidiobolaceae</taxon>
        <taxon>Rhodotorula</taxon>
    </lineage>
</organism>
<feature type="compositionally biased region" description="Polar residues" evidence="1">
    <location>
        <begin position="508"/>
        <end position="522"/>
    </location>
</feature>
<feature type="compositionally biased region" description="Basic and acidic residues" evidence="1">
    <location>
        <begin position="82"/>
        <end position="97"/>
    </location>
</feature>
<dbReference type="OrthoDB" id="2529140at2759"/>
<feature type="compositionally biased region" description="Low complexity" evidence="1">
    <location>
        <begin position="435"/>
        <end position="449"/>
    </location>
</feature>
<sequence length="622" mass="64564">MRVMARESWLPVAAFAVRGSPSDFGLGSSLRRTIWLSPPTLARSRALDRRQPCSLKPARLTQAPPSPALAFLIAVDCTPSRADRLAPARPDDRDHGNSHPTLGMQPSPLAGPSSPRALSLASGPPPPASASPLPLPVPEPYDSSLKPYPKPTARSNAPSTYAAGGQETDGPDGDEQEGGDLGVRARSSPVRTRDKGKQRAVEPDYAHVRSASGDVVLDMRPDEDDDDVEAIEERRIQENLAKWSRADAKRRASLRRSTKLVMPALPAPPAPLSPTALVRRTSTLLRAGSRRRPGGAGTGALEVTDFELGRAGAAEAMQLEEGVAGRRARRKLSIESGEGEDAADPASGQPRRGDGGGLARVGEADEGDSDGAASSAANAPSPFDDASLATPTSTHTSNPFAPSSSASFVSLESTATDRTARTASRFIEDLPGLASPPASAATTPHASPAKLPRGGAGGSSSSDNPFLDVVVTSPTPTRPGAFHSSTQPHGAASAPVFGAPQPPRTPSPGWSSAHSDASRSTTPYSSPGLYPSGPSSASSARRRRSSARGAPEPRALMHPDAPASAERYGASRARSSGSGAAEDAGEDDDIGWLDWLLCGCFRAGGGQRDGRIEQQGRTNPME</sequence>
<gene>
    <name evidence="2" type="ORF">DMC30DRAFT_46140</name>
</gene>
<dbReference type="AlphaFoldDB" id="A0A5C5G2E3"/>
<dbReference type="Proteomes" id="UP000311382">
    <property type="component" value="Unassembled WGS sequence"/>
</dbReference>
<feature type="compositionally biased region" description="Pro residues" evidence="1">
    <location>
        <begin position="123"/>
        <end position="139"/>
    </location>
</feature>
<protein>
    <submittedName>
        <fullName evidence="2">Uncharacterized protein</fullName>
    </submittedName>
</protein>
<feature type="compositionally biased region" description="Low complexity" evidence="1">
    <location>
        <begin position="370"/>
        <end position="387"/>
    </location>
</feature>
<reference evidence="2 3" key="1">
    <citation type="submission" date="2019-03" db="EMBL/GenBank/DDBJ databases">
        <title>Rhodosporidium diobovatum UCD-FST 08-225 genome sequencing, assembly, and annotation.</title>
        <authorList>
            <person name="Fakankun I.U."/>
            <person name="Fristensky B."/>
            <person name="Levin D.B."/>
        </authorList>
    </citation>
    <scope>NUCLEOTIDE SEQUENCE [LARGE SCALE GENOMIC DNA]</scope>
    <source>
        <strain evidence="2 3">UCD-FST 08-225</strain>
    </source>
</reference>
<feature type="compositionally biased region" description="Low complexity" evidence="1">
    <location>
        <begin position="106"/>
        <end position="122"/>
    </location>
</feature>
<feature type="region of interest" description="Disordered" evidence="1">
    <location>
        <begin position="260"/>
        <end position="302"/>
    </location>
</feature>
<feature type="compositionally biased region" description="Low complexity" evidence="1">
    <location>
        <begin position="523"/>
        <end position="539"/>
    </location>
</feature>
<feature type="region of interest" description="Disordered" evidence="1">
    <location>
        <begin position="317"/>
        <end position="588"/>
    </location>
</feature>
<feature type="compositionally biased region" description="Basic and acidic residues" evidence="1">
    <location>
        <begin position="191"/>
        <end position="207"/>
    </location>
</feature>
<feature type="compositionally biased region" description="Low complexity" evidence="1">
    <location>
        <begin position="397"/>
        <end position="425"/>
    </location>
</feature>
<feature type="compositionally biased region" description="Acidic residues" evidence="1">
    <location>
        <begin position="169"/>
        <end position="178"/>
    </location>
</feature>
<dbReference type="EMBL" id="SOZI01000013">
    <property type="protein sequence ID" value="TNY23303.1"/>
    <property type="molecule type" value="Genomic_DNA"/>
</dbReference>
<keyword evidence="3" id="KW-1185">Reference proteome</keyword>
<evidence type="ECO:0000313" key="2">
    <source>
        <dbReference type="EMBL" id="TNY23303.1"/>
    </source>
</evidence>
<feature type="compositionally biased region" description="Low complexity" evidence="1">
    <location>
        <begin position="563"/>
        <end position="582"/>
    </location>
</feature>
<feature type="region of interest" description="Disordered" evidence="1">
    <location>
        <begin position="603"/>
        <end position="622"/>
    </location>
</feature>
<comment type="caution">
    <text evidence="2">The sequence shown here is derived from an EMBL/GenBank/DDBJ whole genome shotgun (WGS) entry which is preliminary data.</text>
</comment>
<name>A0A5C5G2E3_9BASI</name>
<evidence type="ECO:0000313" key="3">
    <source>
        <dbReference type="Proteomes" id="UP000311382"/>
    </source>
</evidence>
<accession>A0A5C5G2E3</accession>
<feature type="region of interest" description="Disordered" evidence="1">
    <location>
        <begin position="82"/>
        <end position="222"/>
    </location>
</feature>
<evidence type="ECO:0000256" key="1">
    <source>
        <dbReference type="SAM" id="MobiDB-lite"/>
    </source>
</evidence>